<accession>A0A6A5QZD6</accession>
<dbReference type="Proteomes" id="UP000800096">
    <property type="component" value="Unassembled WGS sequence"/>
</dbReference>
<keyword evidence="2" id="KW-1185">Reference proteome</keyword>
<proteinExistence type="predicted"/>
<dbReference type="AlphaFoldDB" id="A0A6A5QZD6"/>
<evidence type="ECO:0000313" key="2">
    <source>
        <dbReference type="Proteomes" id="UP000800096"/>
    </source>
</evidence>
<name>A0A6A5QZD6_AMPQU</name>
<evidence type="ECO:0000313" key="1">
    <source>
        <dbReference type="EMBL" id="KAF1919207.1"/>
    </source>
</evidence>
<organism evidence="1 2">
    <name type="scientific">Ampelomyces quisqualis</name>
    <name type="common">Powdery mildew agent</name>
    <dbReference type="NCBI Taxonomy" id="50730"/>
    <lineage>
        <taxon>Eukaryota</taxon>
        <taxon>Fungi</taxon>
        <taxon>Dikarya</taxon>
        <taxon>Ascomycota</taxon>
        <taxon>Pezizomycotina</taxon>
        <taxon>Dothideomycetes</taxon>
        <taxon>Pleosporomycetidae</taxon>
        <taxon>Pleosporales</taxon>
        <taxon>Pleosporineae</taxon>
        <taxon>Phaeosphaeriaceae</taxon>
        <taxon>Ampelomyces</taxon>
    </lineage>
</organism>
<gene>
    <name evidence="1" type="ORF">BDU57DRAFT_133461</name>
</gene>
<reference evidence="1" key="1">
    <citation type="journal article" date="2020" name="Stud. Mycol.">
        <title>101 Dothideomycetes genomes: a test case for predicting lifestyles and emergence of pathogens.</title>
        <authorList>
            <person name="Haridas S."/>
            <person name="Albert R."/>
            <person name="Binder M."/>
            <person name="Bloem J."/>
            <person name="Labutti K."/>
            <person name="Salamov A."/>
            <person name="Andreopoulos B."/>
            <person name="Baker S."/>
            <person name="Barry K."/>
            <person name="Bills G."/>
            <person name="Bluhm B."/>
            <person name="Cannon C."/>
            <person name="Castanera R."/>
            <person name="Culley D."/>
            <person name="Daum C."/>
            <person name="Ezra D."/>
            <person name="Gonzalez J."/>
            <person name="Henrissat B."/>
            <person name="Kuo A."/>
            <person name="Liang C."/>
            <person name="Lipzen A."/>
            <person name="Lutzoni F."/>
            <person name="Magnuson J."/>
            <person name="Mondo S."/>
            <person name="Nolan M."/>
            <person name="Ohm R."/>
            <person name="Pangilinan J."/>
            <person name="Park H.-J."/>
            <person name="Ramirez L."/>
            <person name="Alfaro M."/>
            <person name="Sun H."/>
            <person name="Tritt A."/>
            <person name="Yoshinaga Y."/>
            <person name="Zwiers L.-H."/>
            <person name="Turgeon B."/>
            <person name="Goodwin S."/>
            <person name="Spatafora J."/>
            <person name="Crous P."/>
            <person name="Grigoriev I."/>
        </authorList>
    </citation>
    <scope>NUCLEOTIDE SEQUENCE</scope>
    <source>
        <strain evidence="1">HMLAC05119</strain>
    </source>
</reference>
<dbReference type="EMBL" id="ML979133">
    <property type="protein sequence ID" value="KAF1919207.1"/>
    <property type="molecule type" value="Genomic_DNA"/>
</dbReference>
<protein>
    <submittedName>
        <fullName evidence="1">Uncharacterized protein</fullName>
    </submittedName>
</protein>
<sequence>MYLVRLARTNFTYKNRLCNPQEVGTLHNDPFRAHSGGTVRSTQYTVHLNTGGPTTSVSDTAWQTISGQNVKQACSPAVRHSDLPIRPNPLTASRFFPMLWAVGLKHLSRRTSLLLCGSDIRSLPLQMMCQAAQTRDDQWLESDACSMQHET</sequence>